<evidence type="ECO:0000259" key="1">
    <source>
        <dbReference type="Pfam" id="PF01636"/>
    </source>
</evidence>
<gene>
    <name evidence="2" type="ORF">FQ377_08515</name>
</gene>
<dbReference type="PANTHER" id="PTHR21310">
    <property type="entry name" value="AMINOGLYCOSIDE PHOSPHOTRANSFERASE-RELATED-RELATED"/>
    <property type="match status" value="1"/>
</dbReference>
<accession>A0A5D0XSF2</accession>
<dbReference type="AlphaFoldDB" id="A0A5D0XSF2"/>
<dbReference type="Pfam" id="PF01636">
    <property type="entry name" value="APH"/>
    <property type="match status" value="1"/>
</dbReference>
<keyword evidence="2" id="KW-0808">Transferase</keyword>
<name>A0A5D0XSF2_9MICC</name>
<proteinExistence type="predicted"/>
<comment type="caution">
    <text evidence="2">The sequence shown here is derived from an EMBL/GenBank/DDBJ whole genome shotgun (WGS) entry which is preliminary data.</text>
</comment>
<dbReference type="Gene3D" id="3.30.200.20">
    <property type="entry name" value="Phosphorylase Kinase, domain 1"/>
    <property type="match status" value="1"/>
</dbReference>
<organism evidence="2 3">
    <name type="scientific">Arthrobacter echini</name>
    <dbReference type="NCBI Taxonomy" id="1529066"/>
    <lineage>
        <taxon>Bacteria</taxon>
        <taxon>Bacillati</taxon>
        <taxon>Actinomycetota</taxon>
        <taxon>Actinomycetes</taxon>
        <taxon>Micrococcales</taxon>
        <taxon>Micrococcaceae</taxon>
        <taxon>Arthrobacter</taxon>
    </lineage>
</organism>
<dbReference type="PANTHER" id="PTHR21310:SF42">
    <property type="entry name" value="BIFUNCTIONAL AAC_APH"/>
    <property type="match status" value="1"/>
</dbReference>
<dbReference type="Proteomes" id="UP000323410">
    <property type="component" value="Unassembled WGS sequence"/>
</dbReference>
<dbReference type="InterPro" id="IPR051678">
    <property type="entry name" value="AGP_Transferase"/>
</dbReference>
<dbReference type="SUPFAM" id="SSF56112">
    <property type="entry name" value="Protein kinase-like (PK-like)"/>
    <property type="match status" value="1"/>
</dbReference>
<dbReference type="OrthoDB" id="9797603at2"/>
<dbReference type="EMBL" id="VSLD01000003">
    <property type="protein sequence ID" value="TYC99027.1"/>
    <property type="molecule type" value="Genomic_DNA"/>
</dbReference>
<evidence type="ECO:0000313" key="3">
    <source>
        <dbReference type="Proteomes" id="UP000323410"/>
    </source>
</evidence>
<dbReference type="Gene3D" id="3.90.1200.10">
    <property type="match status" value="1"/>
</dbReference>
<feature type="domain" description="Aminoglycoside phosphotransferase" evidence="1">
    <location>
        <begin position="35"/>
        <end position="264"/>
    </location>
</feature>
<sequence>MALMPPAEVHLTPSLVASLLADQHPELAALPLTYAGHGWDNTLFRLGNDLVARLPRREVAEPLMVAEQRWLPDLVNGLDVPTSAPLATGVPGAGYPWHWSVCRWIEGSSGNTVPRSGRGAAAPALARFLVHVQRPAPPDAPVSPVGRGGPLAARDAVVHARLRSLPDVPTDRLLEVWAAALAAPPWSAAPLWLHGDLHPANTVLAPDGALAGVVDFGDLCCGDPATDLAAAWLHFDAVGRAAFRAELERLRPTDAETWTRARGWALSIGSALLASSSDAPTLFELGAETLAAVLEDEG</sequence>
<reference evidence="2 3" key="1">
    <citation type="submission" date="2019-08" db="EMBL/GenBank/DDBJ databases">
        <title>Genone of Arthrobacter echini P9.</title>
        <authorList>
            <person name="Bowman J.P."/>
        </authorList>
    </citation>
    <scope>NUCLEOTIDE SEQUENCE [LARGE SCALE GENOMIC DNA]</scope>
    <source>
        <strain evidence="2 3">P9</strain>
    </source>
</reference>
<dbReference type="RefSeq" id="WP_148600809.1">
    <property type="nucleotide sequence ID" value="NZ_VSLD01000003.1"/>
</dbReference>
<protein>
    <submittedName>
        <fullName evidence="2">Aminoglycoside phosphotransferase family protein</fullName>
    </submittedName>
</protein>
<dbReference type="GO" id="GO:0016740">
    <property type="term" value="F:transferase activity"/>
    <property type="evidence" value="ECO:0007669"/>
    <property type="project" value="UniProtKB-KW"/>
</dbReference>
<dbReference type="CDD" id="cd05155">
    <property type="entry name" value="APH_ChoK_like_1"/>
    <property type="match status" value="1"/>
</dbReference>
<dbReference type="InterPro" id="IPR011009">
    <property type="entry name" value="Kinase-like_dom_sf"/>
</dbReference>
<keyword evidence="3" id="KW-1185">Reference proteome</keyword>
<dbReference type="InterPro" id="IPR002575">
    <property type="entry name" value="Aminoglycoside_PTrfase"/>
</dbReference>
<evidence type="ECO:0000313" key="2">
    <source>
        <dbReference type="EMBL" id="TYC99027.1"/>
    </source>
</evidence>